<dbReference type="Gene3D" id="1.10.1080.10">
    <property type="entry name" value="Glutathione Synthetase, Chain A, domain 3"/>
    <property type="match status" value="1"/>
</dbReference>
<feature type="binding site" evidence="10">
    <location>
        <position position="251"/>
    </location>
    <ligand>
        <name>substrate</name>
    </ligand>
</feature>
<feature type="domain" description="Glutathione synthase substrate-binding" evidence="12">
    <location>
        <begin position="235"/>
        <end position="353"/>
    </location>
</feature>
<dbReference type="EMBL" id="BLLK01000029">
    <property type="protein sequence ID" value="GFH48737.1"/>
    <property type="molecule type" value="Genomic_DNA"/>
</dbReference>
<feature type="binding site" evidence="10">
    <location>
        <begin position="422"/>
        <end position="431"/>
    </location>
    <ligand>
        <name>ATP</name>
        <dbReference type="ChEBI" id="CHEBI:30616"/>
    </ligand>
</feature>
<evidence type="ECO:0000256" key="1">
    <source>
        <dbReference type="ARBA" id="ARBA00004965"/>
    </source>
</evidence>
<feature type="binding site" evidence="10">
    <location>
        <position position="356"/>
    </location>
    <ligand>
        <name>ATP</name>
        <dbReference type="ChEBI" id="CHEBI:30616"/>
    </ligand>
</feature>
<dbReference type="InterPro" id="IPR004887">
    <property type="entry name" value="GSH_synth_subst-bd"/>
</dbReference>
<keyword evidence="7 9" id="KW-0067">ATP-binding</keyword>
<dbReference type="PANTHER" id="PTHR11130:SF0">
    <property type="entry name" value="GLUTATHIONE SYNTHETASE"/>
    <property type="match status" value="1"/>
</dbReference>
<dbReference type="EC" id="6.3.2.3" evidence="9"/>
<evidence type="ECO:0000313" key="13">
    <source>
        <dbReference type="EMBL" id="GFH48737.1"/>
    </source>
</evidence>
<dbReference type="GO" id="GO:0043295">
    <property type="term" value="F:glutathione binding"/>
    <property type="evidence" value="ECO:0007669"/>
    <property type="project" value="UniProtKB-UniRule"/>
</dbReference>
<organism evidence="13 14">
    <name type="scientific">Chaetoceros tenuissimus</name>
    <dbReference type="NCBI Taxonomy" id="426638"/>
    <lineage>
        <taxon>Eukaryota</taxon>
        <taxon>Sar</taxon>
        <taxon>Stramenopiles</taxon>
        <taxon>Ochrophyta</taxon>
        <taxon>Bacillariophyta</taxon>
        <taxon>Coscinodiscophyceae</taxon>
        <taxon>Chaetocerotophycidae</taxon>
        <taxon>Chaetocerotales</taxon>
        <taxon>Chaetocerotaceae</taxon>
        <taxon>Chaetoceros</taxon>
    </lineage>
</organism>
<evidence type="ECO:0000256" key="7">
    <source>
        <dbReference type="ARBA" id="ARBA00022840"/>
    </source>
</evidence>
<evidence type="ECO:0000256" key="6">
    <source>
        <dbReference type="ARBA" id="ARBA00022741"/>
    </source>
</evidence>
<evidence type="ECO:0000256" key="8">
    <source>
        <dbReference type="ARBA" id="ARBA00022842"/>
    </source>
</evidence>
<dbReference type="PIRSF" id="PIRSF001558">
    <property type="entry name" value="GSHase"/>
    <property type="match status" value="1"/>
</dbReference>
<dbReference type="Pfam" id="PF03917">
    <property type="entry name" value="GSH_synth_ATP"/>
    <property type="match status" value="1"/>
</dbReference>
<comment type="caution">
    <text evidence="13">The sequence shown here is derived from an EMBL/GenBank/DDBJ whole genome shotgun (WGS) entry which is preliminary data.</text>
</comment>
<evidence type="ECO:0000259" key="12">
    <source>
        <dbReference type="Pfam" id="PF03199"/>
    </source>
</evidence>
<feature type="binding site" evidence="10">
    <location>
        <position position="528"/>
    </location>
    <ligand>
        <name>ATP</name>
        <dbReference type="ChEBI" id="CHEBI:30616"/>
    </ligand>
</feature>
<keyword evidence="14" id="KW-1185">Reference proteome</keyword>
<dbReference type="SUPFAM" id="SSF56059">
    <property type="entry name" value="Glutathione synthetase ATP-binding domain-like"/>
    <property type="match status" value="1"/>
</dbReference>
<dbReference type="InterPro" id="IPR016185">
    <property type="entry name" value="PreATP-grasp_dom_sf"/>
</dbReference>
<keyword evidence="8 9" id="KW-0460">Magnesium</keyword>
<dbReference type="InterPro" id="IPR037013">
    <property type="entry name" value="GSH-S_sub-bd_sf"/>
</dbReference>
<feature type="binding site" evidence="10">
    <location>
        <position position="522"/>
    </location>
    <ligand>
        <name>ATP</name>
        <dbReference type="ChEBI" id="CHEBI:30616"/>
    </ligand>
</feature>
<dbReference type="GO" id="GO:0000287">
    <property type="term" value="F:magnesium ion binding"/>
    <property type="evidence" value="ECO:0007669"/>
    <property type="project" value="UniProtKB-UniRule"/>
</dbReference>
<feature type="binding site" evidence="10">
    <location>
        <position position="494"/>
    </location>
    <ligand>
        <name>ATP</name>
        <dbReference type="ChEBI" id="CHEBI:30616"/>
    </ligand>
</feature>
<evidence type="ECO:0000256" key="9">
    <source>
        <dbReference type="PIRNR" id="PIRNR001558"/>
    </source>
</evidence>
<proteinExistence type="inferred from homology"/>
<dbReference type="Gene3D" id="3.30.1490.80">
    <property type="match status" value="1"/>
</dbReference>
<comment type="catalytic activity">
    <reaction evidence="9">
        <text>gamma-L-glutamyl-L-cysteine + glycine + ATP = glutathione + ADP + phosphate + H(+)</text>
        <dbReference type="Rhea" id="RHEA:13557"/>
        <dbReference type="ChEBI" id="CHEBI:15378"/>
        <dbReference type="ChEBI" id="CHEBI:30616"/>
        <dbReference type="ChEBI" id="CHEBI:43474"/>
        <dbReference type="ChEBI" id="CHEBI:57305"/>
        <dbReference type="ChEBI" id="CHEBI:57925"/>
        <dbReference type="ChEBI" id="CHEBI:58173"/>
        <dbReference type="ChEBI" id="CHEBI:456216"/>
        <dbReference type="EC" id="6.3.2.3"/>
    </reaction>
</comment>
<gene>
    <name evidence="13" type="ORF">CTEN210_05213</name>
</gene>
<evidence type="ECO:0000256" key="4">
    <source>
        <dbReference type="ARBA" id="ARBA00022684"/>
    </source>
</evidence>
<dbReference type="InterPro" id="IPR014049">
    <property type="entry name" value="Glutathione_synthase_N_euk"/>
</dbReference>
<feature type="binding site" evidence="10">
    <location>
        <position position="433"/>
    </location>
    <ligand>
        <name>ATP</name>
        <dbReference type="ChEBI" id="CHEBI:30616"/>
    </ligand>
</feature>
<evidence type="ECO:0000256" key="5">
    <source>
        <dbReference type="ARBA" id="ARBA00022723"/>
    </source>
</evidence>
<keyword evidence="3 9" id="KW-0436">Ligase</keyword>
<evidence type="ECO:0000256" key="11">
    <source>
        <dbReference type="PIRSR" id="PIRSR001558-2"/>
    </source>
</evidence>
<evidence type="ECO:0000256" key="3">
    <source>
        <dbReference type="ARBA" id="ARBA00022598"/>
    </source>
</evidence>
<comment type="similarity">
    <text evidence="2 9">Belongs to the eukaryotic GSH synthase family.</text>
</comment>
<dbReference type="InterPro" id="IPR014709">
    <property type="entry name" value="Glutathione_synthase_C_euk"/>
</dbReference>
<accession>A0AAD3H312</accession>
<dbReference type="SUPFAM" id="SSF52440">
    <property type="entry name" value="PreATP-grasp domain"/>
    <property type="match status" value="1"/>
</dbReference>
<protein>
    <recommendedName>
        <fullName evidence="9">Glutathione synthetase</fullName>
        <shortName evidence="9">GSH-S</shortName>
        <ecNumber evidence="9">6.3.2.3</ecNumber>
    </recommendedName>
</protein>
<dbReference type="Proteomes" id="UP001054902">
    <property type="component" value="Unassembled WGS sequence"/>
</dbReference>
<dbReference type="GO" id="GO:0005524">
    <property type="term" value="F:ATP binding"/>
    <property type="evidence" value="ECO:0007669"/>
    <property type="project" value="UniProtKB-UniRule"/>
</dbReference>
<dbReference type="Pfam" id="PF03199">
    <property type="entry name" value="GSH_synthase"/>
    <property type="match status" value="1"/>
</dbReference>
<evidence type="ECO:0000256" key="2">
    <source>
        <dbReference type="ARBA" id="ARBA00010385"/>
    </source>
</evidence>
<dbReference type="InterPro" id="IPR005615">
    <property type="entry name" value="Glutathione_synthase"/>
</dbReference>
<dbReference type="PANTHER" id="PTHR11130">
    <property type="entry name" value="GLUTATHIONE SYNTHETASE"/>
    <property type="match status" value="1"/>
</dbReference>
<dbReference type="Gene3D" id="3.30.1490.50">
    <property type="match status" value="1"/>
</dbReference>
<evidence type="ECO:0000313" key="14">
    <source>
        <dbReference type="Proteomes" id="UP001054902"/>
    </source>
</evidence>
<evidence type="ECO:0000256" key="10">
    <source>
        <dbReference type="PIRSR" id="PIRSR001558-1"/>
    </source>
</evidence>
<name>A0AAD3H312_9STRA</name>
<dbReference type="GO" id="GO:0005829">
    <property type="term" value="C:cytosol"/>
    <property type="evidence" value="ECO:0007669"/>
    <property type="project" value="TreeGrafter"/>
</dbReference>
<dbReference type="Gene3D" id="3.30.470.20">
    <property type="entry name" value="ATP-grasp fold, B domain"/>
    <property type="match status" value="1"/>
</dbReference>
<comment type="pathway">
    <text evidence="1 9">Sulfur metabolism; glutathione biosynthesis; glutathione from L-cysteine and L-glutamate: step 2/2.</text>
</comment>
<dbReference type="GO" id="GO:0004363">
    <property type="term" value="F:glutathione synthase activity"/>
    <property type="evidence" value="ECO:0007669"/>
    <property type="project" value="UniProtKB-UniRule"/>
</dbReference>
<reference evidence="13 14" key="1">
    <citation type="journal article" date="2021" name="Sci. Rep.">
        <title>The genome of the diatom Chaetoceros tenuissimus carries an ancient integrated fragment of an extant virus.</title>
        <authorList>
            <person name="Hongo Y."/>
            <person name="Kimura K."/>
            <person name="Takaki Y."/>
            <person name="Yoshida Y."/>
            <person name="Baba S."/>
            <person name="Kobayashi G."/>
            <person name="Nagasaki K."/>
            <person name="Hano T."/>
            <person name="Tomaru Y."/>
        </authorList>
    </citation>
    <scope>NUCLEOTIDE SEQUENCE [LARGE SCALE GENOMIC DNA]</scope>
    <source>
        <strain evidence="13 14">NIES-3715</strain>
    </source>
</reference>
<feature type="binding site" evidence="10">
    <location>
        <position position="520"/>
    </location>
    <ligand>
        <name>substrate</name>
    </ligand>
</feature>
<dbReference type="Gene3D" id="3.40.50.1760">
    <property type="entry name" value="Glutathione synthase, substrate-binding domain superfamily, eukaryotic"/>
    <property type="match status" value="1"/>
</dbReference>
<sequence>MKIPLEKLTNHANSYAAANGLQVEVKRDKTDSKSVAYQCAPISLLPNAFPSSAFQDAKCLAPYFNLLVDRISKDGTFLHDTLGGEHGVVSKDDYTKKLLELYTDIYMKEDDNRPNFAKEADALGITRSDYMLNPIDGNIDNGYGLKQVELNTIAASFAGLAVNVAGLHKQLTERFDLELEEWLDTNRKAVMGQEYSAREDTEVGVPTNPALTNLPNAMNVAHENYISKYSPSIPTVVLFVVQEGETNTVDQRMLEFQLWNNHKVPVVRMSLTKAKSQLKMDEVTGALYISPDASGDGSVGSIPTKYEVSLVYFRAGYAPTDYPDGYDGIEWESRETIERSRATKCPNLGYHLAGTKKVQQELARHGVVENFFGKDEIGKIIDIENMREAFAGLYSLGEDVTDVDLAAVNEVITGKEDQYVLKPQREGGGYNYYGSNMAKKIGENISRNKDGTISLGEDLAEFILMQRLFPPKQSAVLLRAGLVEGNGPSESISELGCFGTIVRGSDGKIIHNEYSGFLLRTKFSNVDEGGVASGFATLSSPYLC</sequence>
<dbReference type="AlphaFoldDB" id="A0AAD3H312"/>
<keyword evidence="6 9" id="KW-0547">Nucleotide-binding</keyword>
<feature type="binding site" evidence="11">
    <location>
        <position position="426"/>
    </location>
    <ligand>
        <name>Mg(2+)</name>
        <dbReference type="ChEBI" id="CHEBI:18420"/>
    </ligand>
</feature>
<comment type="cofactor">
    <cofactor evidence="9 11">
        <name>Mg(2+)</name>
        <dbReference type="ChEBI" id="CHEBI:18420"/>
    </cofactor>
    <text evidence="9 11">Binds 1 Mg(2+) ion per subunit.</text>
</comment>
<dbReference type="NCBIfam" id="TIGR01986">
    <property type="entry name" value="glut_syn_euk"/>
    <property type="match status" value="1"/>
</dbReference>
<dbReference type="InterPro" id="IPR014042">
    <property type="entry name" value="Glutathione_synthase_a-hlx"/>
</dbReference>
<keyword evidence="5 9" id="KW-0479">Metal-binding</keyword>
<keyword evidence="4 9" id="KW-0317">Glutathione biosynthesis</keyword>